<keyword evidence="1" id="KW-0812">Transmembrane</keyword>
<comment type="caution">
    <text evidence="2">The sequence shown here is derived from an EMBL/GenBank/DDBJ whole genome shotgun (WGS) entry which is preliminary data.</text>
</comment>
<dbReference type="Proteomes" id="UP000295722">
    <property type="component" value="Unassembled WGS sequence"/>
</dbReference>
<keyword evidence="3" id="KW-1185">Reference proteome</keyword>
<name>A0A4R5ME93_9BURK</name>
<dbReference type="EMBL" id="SMRP01000002">
    <property type="protein sequence ID" value="TDG25379.1"/>
    <property type="molecule type" value="Genomic_DNA"/>
</dbReference>
<keyword evidence="1" id="KW-1133">Transmembrane helix</keyword>
<keyword evidence="1" id="KW-0472">Membrane</keyword>
<sequence>MEKLILKVFALFQGSAFGGLAGSVVSVASIPFKPQYLPLTLLVATTIGAAVGAAAAAVRLRHAH</sequence>
<dbReference type="RefSeq" id="WP_133193942.1">
    <property type="nucleotide sequence ID" value="NZ_JBHUCW010000006.1"/>
</dbReference>
<proteinExistence type="predicted"/>
<evidence type="ECO:0000313" key="3">
    <source>
        <dbReference type="Proteomes" id="UP000295722"/>
    </source>
</evidence>
<evidence type="ECO:0000256" key="1">
    <source>
        <dbReference type="SAM" id="Phobius"/>
    </source>
</evidence>
<evidence type="ECO:0000313" key="2">
    <source>
        <dbReference type="EMBL" id="TDG25379.1"/>
    </source>
</evidence>
<accession>A0A4R5ME93</accession>
<gene>
    <name evidence="2" type="ORF">EYW47_05975</name>
</gene>
<feature type="transmembrane region" description="Helical" evidence="1">
    <location>
        <begin position="36"/>
        <end position="58"/>
    </location>
</feature>
<protein>
    <submittedName>
        <fullName evidence="2">Uncharacterized protein</fullName>
    </submittedName>
</protein>
<organism evidence="2 3">
    <name type="scientific">Paraburkholderia silviterrae</name>
    <dbReference type="NCBI Taxonomy" id="2528715"/>
    <lineage>
        <taxon>Bacteria</taxon>
        <taxon>Pseudomonadati</taxon>
        <taxon>Pseudomonadota</taxon>
        <taxon>Betaproteobacteria</taxon>
        <taxon>Burkholderiales</taxon>
        <taxon>Burkholderiaceae</taxon>
        <taxon>Paraburkholderia</taxon>
    </lineage>
</organism>
<reference evidence="2 3" key="1">
    <citation type="submission" date="2019-03" db="EMBL/GenBank/DDBJ databases">
        <title>Paraburkholderia sp. 4M-K11, isolated from subtropical forest soil.</title>
        <authorList>
            <person name="Gao Z.-H."/>
            <person name="Qiu L.-H."/>
        </authorList>
    </citation>
    <scope>NUCLEOTIDE SEQUENCE [LARGE SCALE GENOMIC DNA]</scope>
    <source>
        <strain evidence="2 3">4M-K11</strain>
    </source>
</reference>
<dbReference type="AlphaFoldDB" id="A0A4R5ME93"/>